<evidence type="ECO:0000313" key="2">
    <source>
        <dbReference type="EMBL" id="TBU54160.1"/>
    </source>
</evidence>
<reference evidence="2 3" key="1">
    <citation type="submission" date="2019-01" db="EMBL/GenBank/DDBJ databases">
        <title>Draft genome sequences of three monokaryotic isolates of the white-rot basidiomycete fungus Dichomitus squalens.</title>
        <authorList>
            <consortium name="DOE Joint Genome Institute"/>
            <person name="Lopez S.C."/>
            <person name="Andreopoulos B."/>
            <person name="Pangilinan J."/>
            <person name="Lipzen A."/>
            <person name="Riley R."/>
            <person name="Ahrendt S."/>
            <person name="Ng V."/>
            <person name="Barry K."/>
            <person name="Daum C."/>
            <person name="Grigoriev I.V."/>
            <person name="Hilden K.S."/>
            <person name="Makela M.R."/>
            <person name="de Vries R.P."/>
        </authorList>
    </citation>
    <scope>NUCLEOTIDE SEQUENCE [LARGE SCALE GENOMIC DNA]</scope>
    <source>
        <strain evidence="2 3">CBS 464.89</strain>
    </source>
</reference>
<sequence>MRKFKWKLGKRLKQCFERSPNDAEVVSAKTGSPGVVDREKSAPEDSSKDTQDTEPETSRAEHVAKIATAVDTGVTALASLSPATTIVAEGATAIEPTGEAVEGAYELWKPVLEKVEIFASLVEDIGDLHPYAKIASKVLLSVVKPVIDQDKRDNAMADLLEAMNELYGLVNKTGRLSDLDEYRRRLLRDMSSKTEECAKFIQDEARFTNFCEVSRRVLATMRTEAVL</sequence>
<organism evidence="2 3">
    <name type="scientific">Dichomitus squalens</name>
    <dbReference type="NCBI Taxonomy" id="114155"/>
    <lineage>
        <taxon>Eukaryota</taxon>
        <taxon>Fungi</taxon>
        <taxon>Dikarya</taxon>
        <taxon>Basidiomycota</taxon>
        <taxon>Agaricomycotina</taxon>
        <taxon>Agaricomycetes</taxon>
        <taxon>Polyporales</taxon>
        <taxon>Polyporaceae</taxon>
        <taxon>Dichomitus</taxon>
    </lineage>
</organism>
<proteinExistence type="predicted"/>
<protein>
    <submittedName>
        <fullName evidence="2">Uncharacterized protein</fullName>
    </submittedName>
</protein>
<feature type="region of interest" description="Disordered" evidence="1">
    <location>
        <begin position="20"/>
        <end position="60"/>
    </location>
</feature>
<keyword evidence="3" id="KW-1185">Reference proteome</keyword>
<evidence type="ECO:0000313" key="3">
    <source>
        <dbReference type="Proteomes" id="UP000292082"/>
    </source>
</evidence>
<evidence type="ECO:0000256" key="1">
    <source>
        <dbReference type="SAM" id="MobiDB-lite"/>
    </source>
</evidence>
<dbReference type="AlphaFoldDB" id="A0A4Q9PJ94"/>
<feature type="compositionally biased region" description="Basic and acidic residues" evidence="1">
    <location>
        <begin position="36"/>
        <end position="60"/>
    </location>
</feature>
<dbReference type="STRING" id="114155.A0A4Q9PJ94"/>
<name>A0A4Q9PJ94_9APHY</name>
<dbReference type="EMBL" id="ML145196">
    <property type="protein sequence ID" value="TBU54160.1"/>
    <property type="molecule type" value="Genomic_DNA"/>
</dbReference>
<dbReference type="Proteomes" id="UP000292082">
    <property type="component" value="Unassembled WGS sequence"/>
</dbReference>
<accession>A0A4Q9PJ94</accession>
<gene>
    <name evidence="2" type="ORF">BD310DRAFT_909104</name>
</gene>